<dbReference type="PRINTS" id="PR00812">
    <property type="entry name" value="BCTERIALGSPF"/>
</dbReference>
<dbReference type="RefSeq" id="WP_092482653.1">
    <property type="nucleotide sequence ID" value="NZ_FOYM01000008.1"/>
</dbReference>
<keyword evidence="7 10" id="KW-1133">Transmembrane helix</keyword>
<keyword evidence="8 10" id="KW-0472">Membrane</keyword>
<keyword evidence="5" id="KW-0997">Cell inner membrane</keyword>
<evidence type="ECO:0000256" key="3">
    <source>
        <dbReference type="ARBA" id="ARBA00022448"/>
    </source>
</evidence>
<keyword evidence="4" id="KW-1003">Cell membrane</keyword>
<dbReference type="GO" id="GO:0005886">
    <property type="term" value="C:plasma membrane"/>
    <property type="evidence" value="ECO:0007669"/>
    <property type="project" value="UniProtKB-SubCell"/>
</dbReference>
<protein>
    <submittedName>
        <fullName evidence="12">Type IV pilus assembly protein PilC</fullName>
    </submittedName>
</protein>
<dbReference type="Pfam" id="PF00482">
    <property type="entry name" value="T2SSF"/>
    <property type="match status" value="2"/>
</dbReference>
<evidence type="ECO:0000256" key="4">
    <source>
        <dbReference type="ARBA" id="ARBA00022475"/>
    </source>
</evidence>
<evidence type="ECO:0000256" key="10">
    <source>
        <dbReference type="SAM" id="Phobius"/>
    </source>
</evidence>
<dbReference type="PANTHER" id="PTHR30012">
    <property type="entry name" value="GENERAL SECRETION PATHWAY PROTEIN"/>
    <property type="match status" value="1"/>
</dbReference>
<dbReference type="GO" id="GO:0015628">
    <property type="term" value="P:protein secretion by the type II secretion system"/>
    <property type="evidence" value="ECO:0007669"/>
    <property type="project" value="TreeGrafter"/>
</dbReference>
<dbReference type="InterPro" id="IPR018076">
    <property type="entry name" value="T2SS_GspF_dom"/>
</dbReference>
<evidence type="ECO:0000256" key="8">
    <source>
        <dbReference type="ARBA" id="ARBA00023136"/>
    </source>
</evidence>
<dbReference type="PANTHER" id="PTHR30012:SF0">
    <property type="entry name" value="TYPE II SECRETION SYSTEM PROTEIN F-RELATED"/>
    <property type="match status" value="1"/>
</dbReference>
<dbReference type="STRING" id="39060.SAMN05660706_10885"/>
<sequence length="403" mass="44380">MAQTFVYRARNRQGKIVRGSLTAESAGAASAILREKNLFVVEIKPGRPAVGFSLQFLEAKVGTKDLALFCRQFATMISCGVPIIQCLNILIHQIDNKKLVEAVKGMLEMLEKGQSLADAARAYPKVFPRIFVSMLEAGEISGALDRVMERLAVHFEKEHDLREKVKSAMTYPAVVVVVAVLAVAALMVFVLPTFVKMLTEYNAELPLMTKIVMGASNIMRGYWYVFMVLFLAAGFAYRRFTATRRGRVLVDRLSLRLPVFGGLIRRMIISRFARTLSTLLASGVPLLQAFDVVKKIAGNVLVENAIVEAAACVKEGQGIAQPLQKTGIFPPMVTRMISIGEETGALDTMLEKIAQFYDREVEDIVSRLSSMIEPVLIVGMGGVVGFIIMSIMLPMFSIMSSVE</sequence>
<proteinExistence type="inferred from homology"/>
<gene>
    <name evidence="12" type="ORF">SAMN05660706_10885</name>
</gene>
<dbReference type="InterPro" id="IPR003004">
    <property type="entry name" value="GspF/PilC"/>
</dbReference>
<evidence type="ECO:0000259" key="11">
    <source>
        <dbReference type="Pfam" id="PF00482"/>
    </source>
</evidence>
<keyword evidence="13" id="KW-1185">Reference proteome</keyword>
<keyword evidence="3 9" id="KW-0813">Transport</keyword>
<comment type="similarity">
    <text evidence="2 9">Belongs to the GSP F family.</text>
</comment>
<dbReference type="InterPro" id="IPR042094">
    <property type="entry name" value="T2SS_GspF_sf"/>
</dbReference>
<evidence type="ECO:0000313" key="12">
    <source>
        <dbReference type="EMBL" id="SFR02873.1"/>
    </source>
</evidence>
<dbReference type="EMBL" id="FOYM01000008">
    <property type="protein sequence ID" value="SFR02873.1"/>
    <property type="molecule type" value="Genomic_DNA"/>
</dbReference>
<evidence type="ECO:0000256" key="6">
    <source>
        <dbReference type="ARBA" id="ARBA00022692"/>
    </source>
</evidence>
<dbReference type="Gene3D" id="1.20.81.30">
    <property type="entry name" value="Type II secretion system (T2SS), domain F"/>
    <property type="match status" value="2"/>
</dbReference>
<dbReference type="Proteomes" id="UP000199584">
    <property type="component" value="Unassembled WGS sequence"/>
</dbReference>
<feature type="domain" description="Type II secretion system protein GspF" evidence="11">
    <location>
        <begin position="272"/>
        <end position="394"/>
    </location>
</feature>
<accession>A0A1I6DBN7</accession>
<evidence type="ECO:0000256" key="2">
    <source>
        <dbReference type="ARBA" id="ARBA00005745"/>
    </source>
</evidence>
<feature type="transmembrane region" description="Helical" evidence="10">
    <location>
        <begin position="221"/>
        <end position="237"/>
    </location>
</feature>
<feature type="domain" description="Type II secretion system protein GspF" evidence="11">
    <location>
        <begin position="69"/>
        <end position="192"/>
    </location>
</feature>
<feature type="transmembrane region" description="Helical" evidence="10">
    <location>
        <begin position="375"/>
        <end position="399"/>
    </location>
</feature>
<dbReference type="PROSITE" id="PS00874">
    <property type="entry name" value="T2SP_F"/>
    <property type="match status" value="1"/>
</dbReference>
<evidence type="ECO:0000256" key="7">
    <source>
        <dbReference type="ARBA" id="ARBA00022989"/>
    </source>
</evidence>
<keyword evidence="6 9" id="KW-0812">Transmembrane</keyword>
<reference evidence="13" key="1">
    <citation type="submission" date="2016-10" db="EMBL/GenBank/DDBJ databases">
        <authorList>
            <person name="Varghese N."/>
            <person name="Submissions S."/>
        </authorList>
    </citation>
    <scope>NUCLEOTIDE SEQUENCE [LARGE SCALE GENOMIC DNA]</scope>
    <source>
        <strain evidence="13">DSM 3669</strain>
    </source>
</reference>
<organism evidence="12 13">
    <name type="scientific">Desulfoscipio geothermicus DSM 3669</name>
    <dbReference type="NCBI Taxonomy" id="1121426"/>
    <lineage>
        <taxon>Bacteria</taxon>
        <taxon>Bacillati</taxon>
        <taxon>Bacillota</taxon>
        <taxon>Clostridia</taxon>
        <taxon>Eubacteriales</taxon>
        <taxon>Desulfallaceae</taxon>
        <taxon>Desulfoscipio</taxon>
    </lineage>
</organism>
<name>A0A1I6DBN7_9FIRM</name>
<evidence type="ECO:0000256" key="5">
    <source>
        <dbReference type="ARBA" id="ARBA00022519"/>
    </source>
</evidence>
<evidence type="ECO:0000256" key="9">
    <source>
        <dbReference type="RuleBase" id="RU003923"/>
    </source>
</evidence>
<feature type="transmembrane region" description="Helical" evidence="10">
    <location>
        <begin position="171"/>
        <end position="195"/>
    </location>
</feature>
<dbReference type="FunFam" id="1.20.81.30:FF:000001">
    <property type="entry name" value="Type II secretion system protein F"/>
    <property type="match status" value="2"/>
</dbReference>
<dbReference type="OrthoDB" id="9805682at2"/>
<comment type="subcellular location">
    <subcellularLocation>
        <location evidence="1">Cell inner membrane</location>
        <topology evidence="1">Multi-pass membrane protein</topology>
    </subcellularLocation>
    <subcellularLocation>
        <location evidence="9">Cell membrane</location>
        <topology evidence="9">Multi-pass membrane protein</topology>
    </subcellularLocation>
</comment>
<dbReference type="InterPro" id="IPR001992">
    <property type="entry name" value="T2SS_GspF/T4SS_PilC_CS"/>
</dbReference>
<evidence type="ECO:0000256" key="1">
    <source>
        <dbReference type="ARBA" id="ARBA00004429"/>
    </source>
</evidence>
<evidence type="ECO:0000313" key="13">
    <source>
        <dbReference type="Proteomes" id="UP000199584"/>
    </source>
</evidence>
<dbReference type="AlphaFoldDB" id="A0A1I6DBN7"/>